<keyword evidence="2" id="KW-1185">Reference proteome</keyword>
<dbReference type="Gramene" id="OBART03G19060.1">
    <property type="protein sequence ID" value="OBART03G19060.1"/>
    <property type="gene ID" value="OBART03G19060"/>
</dbReference>
<dbReference type="HOGENOM" id="CLU_038874_2_0_1"/>
<sequence length="529" mass="58679">MSAAAAAAELPDDIVEKIISRLPPRSIVTGCRAAPGAASTSRPEFYRAYVPRPRPVAAKVTVKINTTRATDTVVRFELFRSHWNVDGAAVPPYRRVLSLGAAATTDKYSISSLVLGSWDGVLCMAMTTGGQGADVYVLWNPLTNACATVSAPAAGGGGGGGQFVGAYAHPATGRFHILHASGKTVGHYYYRKQLAPAVFRVQTVGDAAWRVGPAPPPKITMATTGHAAASSAALHRKLHWLVQSGGRWPAVRKLKLLAFDMSREKLRLKETPERMAAMDLETARISVLPAAGGKLCVFAVEDRGTTVSMWLLDDYHRDHRRSWQLKRRIDLLRDERGWRWRRNLWPALKQVEAVQGAEEEGDKVFVHTRGQVNAYSLRRGRWQGANDVARSVAGKVHVSMVRHEHGVLPLPHEVFSRKTSFLFSPKLARYLPPFGLLLFDPTIFNFPNMTTIFNLPKTPEDNPVPEDNLVPVCLPKQISPSNPDESFLGNQNCSRFLIHSIYSFRFPQNQSVKFGIKMYREDCRQNRQL</sequence>
<dbReference type="PANTHER" id="PTHR31672">
    <property type="entry name" value="BNACNNG10540D PROTEIN"/>
    <property type="match status" value="1"/>
</dbReference>
<dbReference type="AlphaFoldDB" id="A0A0D3FJ15"/>
<dbReference type="Proteomes" id="UP000026960">
    <property type="component" value="Chromosome 3"/>
</dbReference>
<dbReference type="PaxDb" id="65489-OBART03G19060.1"/>
<organism evidence="1">
    <name type="scientific">Oryza barthii</name>
    <dbReference type="NCBI Taxonomy" id="65489"/>
    <lineage>
        <taxon>Eukaryota</taxon>
        <taxon>Viridiplantae</taxon>
        <taxon>Streptophyta</taxon>
        <taxon>Embryophyta</taxon>
        <taxon>Tracheophyta</taxon>
        <taxon>Spermatophyta</taxon>
        <taxon>Magnoliopsida</taxon>
        <taxon>Liliopsida</taxon>
        <taxon>Poales</taxon>
        <taxon>Poaceae</taxon>
        <taxon>BOP clade</taxon>
        <taxon>Oryzoideae</taxon>
        <taxon>Oryzeae</taxon>
        <taxon>Oryzinae</taxon>
        <taxon>Oryza</taxon>
    </lineage>
</organism>
<reference evidence="1" key="1">
    <citation type="journal article" date="2009" name="Rice">
        <title>De Novo Next Generation Sequencing of Plant Genomes.</title>
        <authorList>
            <person name="Rounsley S."/>
            <person name="Marri P.R."/>
            <person name="Yu Y."/>
            <person name="He R."/>
            <person name="Sisneros N."/>
            <person name="Goicoechea J.L."/>
            <person name="Lee S.J."/>
            <person name="Angelova A."/>
            <person name="Kudrna D."/>
            <person name="Luo M."/>
            <person name="Affourtit J."/>
            <person name="Desany B."/>
            <person name="Knight J."/>
            <person name="Niazi F."/>
            <person name="Egholm M."/>
            <person name="Wing R.A."/>
        </authorList>
    </citation>
    <scope>NUCLEOTIDE SEQUENCE [LARGE SCALE GENOMIC DNA]</scope>
    <source>
        <strain evidence="1">cv. IRGC 105608</strain>
    </source>
</reference>
<name>A0A0D3FJ15_9ORYZ</name>
<proteinExistence type="predicted"/>
<evidence type="ECO:0008006" key="3">
    <source>
        <dbReference type="Google" id="ProtNLM"/>
    </source>
</evidence>
<evidence type="ECO:0000313" key="1">
    <source>
        <dbReference type="EnsemblPlants" id="OBART03G19060.1"/>
    </source>
</evidence>
<evidence type="ECO:0000313" key="2">
    <source>
        <dbReference type="Proteomes" id="UP000026960"/>
    </source>
</evidence>
<dbReference type="InterPro" id="IPR050796">
    <property type="entry name" value="SCF_F-box_component"/>
</dbReference>
<dbReference type="PANTHER" id="PTHR31672:SF13">
    <property type="entry name" value="F-BOX PROTEIN CPR30-LIKE"/>
    <property type="match status" value="1"/>
</dbReference>
<reference evidence="1" key="2">
    <citation type="submission" date="2015-03" db="UniProtKB">
        <authorList>
            <consortium name="EnsemblPlants"/>
        </authorList>
    </citation>
    <scope>IDENTIFICATION</scope>
</reference>
<accession>A0A0D3FJ15</accession>
<protein>
    <recommendedName>
        <fullName evidence="3">F-box domain-containing protein</fullName>
    </recommendedName>
</protein>
<dbReference type="EnsemblPlants" id="OBART03G19060.1">
    <property type="protein sequence ID" value="OBART03G19060.1"/>
    <property type="gene ID" value="OBART03G19060"/>
</dbReference>
<dbReference type="eggNOG" id="ENOG502SX3H">
    <property type="taxonomic scope" value="Eukaryota"/>
</dbReference>